<keyword evidence="1" id="KW-0732">Signal</keyword>
<accession>A0A7W5BZ54</accession>
<name>A0A7W5BZ54_9GAMM</name>
<gene>
    <name evidence="2" type="ORF">FHR96_002631</name>
</gene>
<evidence type="ECO:0000313" key="3">
    <source>
        <dbReference type="Proteomes" id="UP000525987"/>
    </source>
</evidence>
<evidence type="ECO:0000313" key="2">
    <source>
        <dbReference type="EMBL" id="MBB3141750.1"/>
    </source>
</evidence>
<feature type="signal peptide" evidence="1">
    <location>
        <begin position="1"/>
        <end position="27"/>
    </location>
</feature>
<evidence type="ECO:0000256" key="1">
    <source>
        <dbReference type="SAM" id="SignalP"/>
    </source>
</evidence>
<keyword evidence="3" id="KW-1185">Reference proteome</keyword>
<dbReference type="AlphaFoldDB" id="A0A7W5BZ54"/>
<evidence type="ECO:0008006" key="4">
    <source>
        <dbReference type="Google" id="ProtNLM"/>
    </source>
</evidence>
<protein>
    <recommendedName>
        <fullName evidence="4">TonB-dependent receptor</fullName>
    </recommendedName>
</protein>
<proteinExistence type="predicted"/>
<dbReference type="Proteomes" id="UP000525987">
    <property type="component" value="Unassembled WGS sequence"/>
</dbReference>
<sequence>MKRSEHTKWLVIGIMVFSASLVSTAQAEETSGEGFGALEAMPTESMEQTRGRDGVNLHLERVNVQSVQDMDAITAGSSFQVLNGDMATGNITFERGSMGHYNGTGIFNSVTGNANAINNAIGISVYISNP</sequence>
<organism evidence="2 3">
    <name type="scientific">Halomonas organivorans</name>
    <dbReference type="NCBI Taxonomy" id="257772"/>
    <lineage>
        <taxon>Bacteria</taxon>
        <taxon>Pseudomonadati</taxon>
        <taxon>Pseudomonadota</taxon>
        <taxon>Gammaproteobacteria</taxon>
        <taxon>Oceanospirillales</taxon>
        <taxon>Halomonadaceae</taxon>
        <taxon>Halomonas</taxon>
    </lineage>
</organism>
<reference evidence="2 3" key="1">
    <citation type="submission" date="2020-08" db="EMBL/GenBank/DDBJ databases">
        <title>Genomic Encyclopedia of Type Strains, Phase III (KMG-III): the genomes of soil and plant-associated and newly described type strains.</title>
        <authorList>
            <person name="Whitman W."/>
        </authorList>
    </citation>
    <scope>NUCLEOTIDE SEQUENCE [LARGE SCALE GENOMIC DNA]</scope>
    <source>
        <strain evidence="2 3">CECT 5995</strain>
    </source>
</reference>
<comment type="caution">
    <text evidence="2">The sequence shown here is derived from an EMBL/GenBank/DDBJ whole genome shotgun (WGS) entry which is preliminary data.</text>
</comment>
<feature type="chain" id="PRO_5031071062" description="TonB-dependent receptor" evidence="1">
    <location>
        <begin position="28"/>
        <end position="130"/>
    </location>
</feature>
<dbReference type="EMBL" id="JACHXM010000012">
    <property type="protein sequence ID" value="MBB3141750.1"/>
    <property type="molecule type" value="Genomic_DNA"/>
</dbReference>
<dbReference type="RefSeq" id="WP_183388112.1">
    <property type="nucleotide sequence ID" value="NZ_JACHXM010000012.1"/>
</dbReference>